<feature type="transmembrane region" description="Helical" evidence="1">
    <location>
        <begin position="437"/>
        <end position="457"/>
    </location>
</feature>
<organism evidence="3 4">
    <name type="scientific">Sphingobacterium olei</name>
    <dbReference type="NCBI Taxonomy" id="2571155"/>
    <lineage>
        <taxon>Bacteria</taxon>
        <taxon>Pseudomonadati</taxon>
        <taxon>Bacteroidota</taxon>
        <taxon>Sphingobacteriia</taxon>
        <taxon>Sphingobacteriales</taxon>
        <taxon>Sphingobacteriaceae</taxon>
        <taxon>Sphingobacterium</taxon>
    </lineage>
</organism>
<evidence type="ECO:0000313" key="4">
    <source>
        <dbReference type="Proteomes" id="UP000306808"/>
    </source>
</evidence>
<accession>A0A4V5MMY1</accession>
<feature type="transmembrane region" description="Helical" evidence="1">
    <location>
        <begin position="333"/>
        <end position="352"/>
    </location>
</feature>
<evidence type="ECO:0000256" key="1">
    <source>
        <dbReference type="SAM" id="Phobius"/>
    </source>
</evidence>
<keyword evidence="1" id="KW-1133">Transmembrane helix</keyword>
<keyword evidence="1" id="KW-0812">Transmembrane</keyword>
<evidence type="ECO:0000313" key="3">
    <source>
        <dbReference type="EMBL" id="TJZ61918.1"/>
    </source>
</evidence>
<protein>
    <submittedName>
        <fullName evidence="3">DUF5009 domain-containing protein</fullName>
    </submittedName>
</protein>
<feature type="transmembrane region" description="Helical" evidence="1">
    <location>
        <begin position="121"/>
        <end position="140"/>
    </location>
</feature>
<feature type="transmembrane region" description="Helical" evidence="1">
    <location>
        <begin position="281"/>
        <end position="297"/>
    </location>
</feature>
<dbReference type="Proteomes" id="UP000306808">
    <property type="component" value="Unassembled WGS sequence"/>
</dbReference>
<feature type="transmembrane region" description="Helical" evidence="1">
    <location>
        <begin position="54"/>
        <end position="77"/>
    </location>
</feature>
<dbReference type="EMBL" id="SUME01000002">
    <property type="protein sequence ID" value="TJZ61918.1"/>
    <property type="molecule type" value="Genomic_DNA"/>
</dbReference>
<feature type="transmembrane region" description="Helical" evidence="1">
    <location>
        <begin position="364"/>
        <end position="384"/>
    </location>
</feature>
<dbReference type="RefSeq" id="WP_136900266.1">
    <property type="nucleotide sequence ID" value="NZ_SUME01000002.1"/>
</dbReference>
<keyword evidence="1" id="KW-0472">Membrane</keyword>
<proteinExistence type="predicted"/>
<sequence>MTVNRNYGIDFLRGIAIIGMVLAAVIPWTRDFPGWMYHAQVGPPDFKFNPNNPGITWVDLVFPFFLFSMGAAFPLALRSKLLNKQYGTILFGLMRRGLLLVFFAIVLAYLTPENLTAANWINYLTALVTFFAFFLVFMRFDGSLVKKYGLQLLGFLLIGSLVCYHSAVVGNAFDKAKSNIIILVLANMAIFGSLCWLLTAGSFVARLAILVAFIGVWFSKDVEASWTQTLWSFHPSVNWFYNFSFLKYLCIVLPGSILGDLLIQHKAIANNNYSGEDRSKVGLLSLLSLAFVVFHMVTLYMRLLHLNLLGHMLFVVSFYLFFKRNKNGQFSFYRLLIGWGIGFASVALFFEPLDGGIKKDPSSFSYWFLSSGLAFVFYIFCDYLTKNFPNNRVISAIVKNGQNPMIAYCVSAFCITPILGLLYMLPVFDQLMDVSPYLWLVRTALYVFLMVLITNVATDRKWFWRS</sequence>
<dbReference type="Pfam" id="PF16401">
    <property type="entry name" value="DUF5009"/>
    <property type="match status" value="1"/>
</dbReference>
<feature type="transmembrane region" description="Helical" evidence="1">
    <location>
        <begin position="12"/>
        <end position="29"/>
    </location>
</feature>
<gene>
    <name evidence="3" type="ORF">FAZ15_05210</name>
</gene>
<name>A0A4V5MMY1_9SPHI</name>
<feature type="transmembrane region" description="Helical" evidence="1">
    <location>
        <begin position="152"/>
        <end position="173"/>
    </location>
</feature>
<feature type="transmembrane region" description="Helical" evidence="1">
    <location>
        <begin position="89"/>
        <end position="109"/>
    </location>
</feature>
<dbReference type="AlphaFoldDB" id="A0A4V5MMY1"/>
<feature type="transmembrane region" description="Helical" evidence="1">
    <location>
        <begin position="179"/>
        <end position="198"/>
    </location>
</feature>
<feature type="transmembrane region" description="Helical" evidence="1">
    <location>
        <begin position="303"/>
        <end position="321"/>
    </location>
</feature>
<evidence type="ECO:0000259" key="2">
    <source>
        <dbReference type="Pfam" id="PF16401"/>
    </source>
</evidence>
<feature type="transmembrane region" description="Helical" evidence="1">
    <location>
        <begin position="405"/>
        <end position="425"/>
    </location>
</feature>
<reference evidence="3 4" key="1">
    <citation type="submission" date="2019-04" db="EMBL/GenBank/DDBJ databases">
        <title>Sphingobacterium olei sp. nov., isolated from oil-contaminated soil.</title>
        <authorList>
            <person name="Liu B."/>
        </authorList>
    </citation>
    <scope>NUCLEOTIDE SEQUENCE [LARGE SCALE GENOMIC DNA]</scope>
    <source>
        <strain evidence="3 4">HAL-9</strain>
    </source>
</reference>
<comment type="caution">
    <text evidence="3">The sequence shown here is derived from an EMBL/GenBank/DDBJ whole genome shotgun (WGS) entry which is preliminary data.</text>
</comment>
<dbReference type="OrthoDB" id="9788724at2"/>
<feature type="transmembrane region" description="Helical" evidence="1">
    <location>
        <begin position="203"/>
        <end position="219"/>
    </location>
</feature>
<feature type="domain" description="DUF5009" evidence="2">
    <location>
        <begin position="6"/>
        <end position="261"/>
    </location>
</feature>
<feature type="transmembrane region" description="Helical" evidence="1">
    <location>
        <begin position="239"/>
        <end position="261"/>
    </location>
</feature>
<keyword evidence="4" id="KW-1185">Reference proteome</keyword>
<dbReference type="InterPro" id="IPR032176">
    <property type="entry name" value="DUF5009"/>
</dbReference>